<protein>
    <recommendedName>
        <fullName evidence="3">DUF541 domain-containing protein</fullName>
    </recommendedName>
</protein>
<dbReference type="PATRIC" id="fig|157838.3.peg.5443"/>
<reference evidence="1 2" key="1">
    <citation type="submission" date="2015-09" db="EMBL/GenBank/DDBJ databases">
        <title>Genome sequencing project for genomic taxonomy and phylogenomics of Bacillus-like bacteria.</title>
        <authorList>
            <person name="Liu B."/>
            <person name="Wang J."/>
            <person name="Zhu Y."/>
            <person name="Liu G."/>
            <person name="Chen Q."/>
            <person name="Chen Z."/>
            <person name="Lan J."/>
            <person name="Che J."/>
            <person name="Ge C."/>
            <person name="Shi H."/>
            <person name="Pan Z."/>
            <person name="Liu X."/>
        </authorList>
    </citation>
    <scope>NUCLEOTIDE SEQUENCE [LARGE SCALE GENOMIC DNA]</scope>
    <source>
        <strain evidence="1 2">LMG 18435</strain>
    </source>
</reference>
<dbReference type="RefSeq" id="WP_055742436.1">
    <property type="nucleotide sequence ID" value="NZ_JAAIWL010000012.1"/>
</dbReference>
<dbReference type="PANTHER" id="PTHR34387:SF1">
    <property type="entry name" value="PERIPLASMIC IMMUNOGENIC PROTEIN"/>
    <property type="match status" value="1"/>
</dbReference>
<dbReference type="EMBL" id="LJJC01000015">
    <property type="protein sequence ID" value="KQL50828.1"/>
    <property type="molecule type" value="Genomic_DNA"/>
</dbReference>
<dbReference type="STRING" id="157838.AN964_24735"/>
<dbReference type="GO" id="GO:0006974">
    <property type="term" value="P:DNA damage response"/>
    <property type="evidence" value="ECO:0007669"/>
    <property type="project" value="TreeGrafter"/>
</dbReference>
<dbReference type="AlphaFoldDB" id="A0A0Q3WSB2"/>
<dbReference type="Proteomes" id="UP000051888">
    <property type="component" value="Unassembled WGS sequence"/>
</dbReference>
<proteinExistence type="predicted"/>
<evidence type="ECO:0000313" key="1">
    <source>
        <dbReference type="EMBL" id="KQL50828.1"/>
    </source>
</evidence>
<evidence type="ECO:0000313" key="2">
    <source>
        <dbReference type="Proteomes" id="UP000051888"/>
    </source>
</evidence>
<dbReference type="Pfam" id="PF04402">
    <property type="entry name" value="SIMPL"/>
    <property type="match status" value="1"/>
</dbReference>
<evidence type="ECO:0008006" key="3">
    <source>
        <dbReference type="Google" id="ProtNLM"/>
    </source>
</evidence>
<dbReference type="InterPro" id="IPR052022">
    <property type="entry name" value="26kDa_periplasmic_antigen"/>
</dbReference>
<gene>
    <name evidence="1" type="ORF">AN964_24735</name>
</gene>
<dbReference type="InterPro" id="IPR007497">
    <property type="entry name" value="SIMPL/DUF541"/>
</dbReference>
<comment type="caution">
    <text evidence="1">The sequence shown here is derived from an EMBL/GenBank/DDBJ whole genome shotgun (WGS) entry which is preliminary data.</text>
</comment>
<dbReference type="Gene3D" id="3.30.70.2970">
    <property type="entry name" value="Protein of unknown function (DUF541), domain 2"/>
    <property type="match status" value="1"/>
</dbReference>
<dbReference type="PANTHER" id="PTHR34387">
    <property type="entry name" value="SLR1258 PROTEIN"/>
    <property type="match status" value="1"/>
</dbReference>
<keyword evidence="2" id="KW-1185">Reference proteome</keyword>
<organism evidence="1 2">
    <name type="scientific">Heyndrickxia shackletonii</name>
    <dbReference type="NCBI Taxonomy" id="157838"/>
    <lineage>
        <taxon>Bacteria</taxon>
        <taxon>Bacillati</taxon>
        <taxon>Bacillota</taxon>
        <taxon>Bacilli</taxon>
        <taxon>Bacillales</taxon>
        <taxon>Bacillaceae</taxon>
        <taxon>Heyndrickxia</taxon>
    </lineage>
</organism>
<name>A0A0Q3WSB2_9BACI</name>
<accession>A0A0Q3WSB2</accession>
<sequence length="215" mass="24545">MYYPSYRDDSPRVITVIGRATLSRKPDTVIIQLEVMTENEQIQQAQQENAYKMNQVIQTLIQSGIIKEDIQTSSYIIHPRYDYVDGKQVFKGYQVINSIMVKIKKLDLVGHIIDTAVKNGVNQVSNIQFTLENQPIYYQKALSDALKNALVKAQTLAETLKVNYDPIPIKIVEDISEMPHPFQKFALVENSMSTPIVPGEMEIKAKVEVQMEYYG</sequence>
<dbReference type="Gene3D" id="3.30.110.170">
    <property type="entry name" value="Protein of unknown function (DUF541), domain 1"/>
    <property type="match status" value="1"/>
</dbReference>